<sequence length="425" mass="46610">MLSTAEFWKTEAAPPSLPLFNKNLGFALSIEDGAKALETFGQKWAKAFPTAPGTESKDGEVSDVSEAPELGDAGPQVDENEDEHLRIFRRDAERTFKLKLNQDQQISVLSHYVKTYGDYHQGLSFVVSAIMLVADGSTEGKEPLVTKKQLALARRIATALAEDKEKYAMIEAWKAEAVISAVDGYVLMEILKKHRPQLSSQLERNGILPEIWFQRIRCGLCVHVLPLVALFPFLDHFFTYGQPFLRKFTLALLALLETRIAKAGNNTSRILEIIHLDLEVMGLSKAELVDPASAKTKIAEFTDLCLSAVNSAAASCASSSAKTGGSEIAAAHEAASAGESRSNTTTSPSADLVEILSAVDAIDWAVESTRQYDLRLRARMERAKAQAATKEESDEEDEDDEDELSDDSETEEERLARLMGGVTLK</sequence>
<dbReference type="SUPFAM" id="SSF47923">
    <property type="entry name" value="Ypt/Rab-GAP domain of gyp1p"/>
    <property type="match status" value="1"/>
</dbReference>
<feature type="compositionally biased region" description="Acidic residues" evidence="1">
    <location>
        <begin position="392"/>
        <end position="412"/>
    </location>
</feature>
<evidence type="ECO:0000259" key="2">
    <source>
        <dbReference type="Pfam" id="PF00566"/>
    </source>
</evidence>
<organism evidence="3 4">
    <name type="scientific">Gonapodya prolifera (strain JEL478)</name>
    <name type="common">Monoblepharis prolifera</name>
    <dbReference type="NCBI Taxonomy" id="1344416"/>
    <lineage>
        <taxon>Eukaryota</taxon>
        <taxon>Fungi</taxon>
        <taxon>Fungi incertae sedis</taxon>
        <taxon>Chytridiomycota</taxon>
        <taxon>Chytridiomycota incertae sedis</taxon>
        <taxon>Monoblepharidomycetes</taxon>
        <taxon>Monoblepharidales</taxon>
        <taxon>Gonapodyaceae</taxon>
        <taxon>Gonapodya</taxon>
    </lineage>
</organism>
<name>A0A139A7K0_GONPJ</name>
<dbReference type="Proteomes" id="UP000070544">
    <property type="component" value="Unassembled WGS sequence"/>
</dbReference>
<accession>A0A139A7K0</accession>
<feature type="region of interest" description="Disordered" evidence="1">
    <location>
        <begin position="48"/>
        <end position="78"/>
    </location>
</feature>
<dbReference type="OrthoDB" id="294251at2759"/>
<feature type="domain" description="Rab-GAP TBC" evidence="2">
    <location>
        <begin position="79"/>
        <end position="260"/>
    </location>
</feature>
<evidence type="ECO:0000313" key="3">
    <source>
        <dbReference type="EMBL" id="KXS12776.1"/>
    </source>
</evidence>
<protein>
    <recommendedName>
        <fullName evidence="2">Rab-GAP TBC domain-containing protein</fullName>
    </recommendedName>
</protein>
<dbReference type="InterPro" id="IPR000195">
    <property type="entry name" value="Rab-GAP-TBC_dom"/>
</dbReference>
<evidence type="ECO:0000256" key="1">
    <source>
        <dbReference type="SAM" id="MobiDB-lite"/>
    </source>
</evidence>
<dbReference type="AlphaFoldDB" id="A0A139A7K0"/>
<dbReference type="STRING" id="1344416.A0A139A7K0"/>
<dbReference type="Gene3D" id="1.10.472.80">
    <property type="entry name" value="Ypt/Rab-GAP domain of gyp1p, domain 3"/>
    <property type="match status" value="1"/>
</dbReference>
<dbReference type="InterPro" id="IPR035969">
    <property type="entry name" value="Rab-GAP_TBC_sf"/>
</dbReference>
<keyword evidence="4" id="KW-1185">Reference proteome</keyword>
<gene>
    <name evidence="3" type="ORF">M427DRAFT_71871</name>
</gene>
<dbReference type="EMBL" id="KQ965785">
    <property type="protein sequence ID" value="KXS12776.1"/>
    <property type="molecule type" value="Genomic_DNA"/>
</dbReference>
<dbReference type="Pfam" id="PF00566">
    <property type="entry name" value="RabGAP-TBC"/>
    <property type="match status" value="1"/>
</dbReference>
<reference evidence="3 4" key="1">
    <citation type="journal article" date="2015" name="Genome Biol. Evol.">
        <title>Phylogenomic analyses indicate that early fungi evolved digesting cell walls of algal ancestors of land plants.</title>
        <authorList>
            <person name="Chang Y."/>
            <person name="Wang S."/>
            <person name="Sekimoto S."/>
            <person name="Aerts A.L."/>
            <person name="Choi C."/>
            <person name="Clum A."/>
            <person name="LaButti K.M."/>
            <person name="Lindquist E.A."/>
            <person name="Yee Ngan C."/>
            <person name="Ohm R.A."/>
            <person name="Salamov A.A."/>
            <person name="Grigoriev I.V."/>
            <person name="Spatafora J.W."/>
            <person name="Berbee M.L."/>
        </authorList>
    </citation>
    <scope>NUCLEOTIDE SEQUENCE [LARGE SCALE GENOMIC DNA]</scope>
    <source>
        <strain evidence="3 4">JEL478</strain>
    </source>
</reference>
<proteinExistence type="predicted"/>
<evidence type="ECO:0000313" key="4">
    <source>
        <dbReference type="Proteomes" id="UP000070544"/>
    </source>
</evidence>
<feature type="region of interest" description="Disordered" evidence="1">
    <location>
        <begin position="381"/>
        <end position="425"/>
    </location>
</feature>